<accession>A0A9Q3CQ30</accession>
<sequence length="251" mass="28583">MWHPHWAPWNNIGFTQFRLSQFHVGSNREVKDVCQINLIGFWAPLWTQNALGSNGRKKYLISCLLQCKVIPHPLGNGWTSQKKNETKTTKKNNIFSSTQPTAQMSMPVSANMTPSEIQTVVDVNQIQHIHFGHVAIFSSTGLLIALVKFRPLTKMSEVEVNQWDELSQFLFGERKFTYPITTSVELLEVFMFSIGWRKCSTKNEQSGLYGSLGKIENKKDEWRSRGANLSLVGCILGQSLQYVGDKLFQKI</sequence>
<comment type="caution">
    <text evidence="2">The sequence shown here is derived from an EMBL/GenBank/DDBJ whole genome shotgun (WGS) entry which is preliminary data.</text>
</comment>
<proteinExistence type="predicted"/>
<dbReference type="InterPro" id="IPR046798">
    <property type="entry name" value="2OG-FeII_Oxy_6"/>
</dbReference>
<reference evidence="2" key="1">
    <citation type="submission" date="2021-03" db="EMBL/GenBank/DDBJ databases">
        <title>Draft genome sequence of rust myrtle Austropuccinia psidii MF-1, a brazilian biotype.</title>
        <authorList>
            <person name="Quecine M.C."/>
            <person name="Pachon D.M.R."/>
            <person name="Bonatelli M.L."/>
            <person name="Correr F.H."/>
            <person name="Franceschini L.M."/>
            <person name="Leite T.F."/>
            <person name="Margarido G.R.A."/>
            <person name="Almeida C.A."/>
            <person name="Ferrarezi J.A."/>
            <person name="Labate C.A."/>
        </authorList>
    </citation>
    <scope>NUCLEOTIDE SEQUENCE</scope>
    <source>
        <strain evidence="2">MF-1</strain>
    </source>
</reference>
<protein>
    <recommendedName>
        <fullName evidence="1">Tet-like 2OG-Fe(II) oxygenase domain-containing protein</fullName>
    </recommendedName>
</protein>
<name>A0A9Q3CQ30_9BASI</name>
<keyword evidence="3" id="KW-1185">Reference proteome</keyword>
<feature type="domain" description="Tet-like 2OG-Fe(II) oxygenase" evidence="1">
    <location>
        <begin position="158"/>
        <end position="250"/>
    </location>
</feature>
<dbReference type="AlphaFoldDB" id="A0A9Q3CQ30"/>
<organism evidence="2 3">
    <name type="scientific">Austropuccinia psidii MF-1</name>
    <dbReference type="NCBI Taxonomy" id="1389203"/>
    <lineage>
        <taxon>Eukaryota</taxon>
        <taxon>Fungi</taxon>
        <taxon>Dikarya</taxon>
        <taxon>Basidiomycota</taxon>
        <taxon>Pucciniomycotina</taxon>
        <taxon>Pucciniomycetes</taxon>
        <taxon>Pucciniales</taxon>
        <taxon>Sphaerophragmiaceae</taxon>
        <taxon>Austropuccinia</taxon>
    </lineage>
</organism>
<dbReference type="EMBL" id="AVOT02009269">
    <property type="protein sequence ID" value="MBW0487747.1"/>
    <property type="molecule type" value="Genomic_DNA"/>
</dbReference>
<evidence type="ECO:0000313" key="2">
    <source>
        <dbReference type="EMBL" id="MBW0487747.1"/>
    </source>
</evidence>
<dbReference type="Proteomes" id="UP000765509">
    <property type="component" value="Unassembled WGS sequence"/>
</dbReference>
<evidence type="ECO:0000259" key="1">
    <source>
        <dbReference type="Pfam" id="PF20515"/>
    </source>
</evidence>
<evidence type="ECO:0000313" key="3">
    <source>
        <dbReference type="Proteomes" id="UP000765509"/>
    </source>
</evidence>
<dbReference type="Pfam" id="PF20515">
    <property type="entry name" value="2OG-FeII_Oxy_6"/>
    <property type="match status" value="1"/>
</dbReference>
<dbReference type="OrthoDB" id="2505311at2759"/>
<gene>
    <name evidence="2" type="ORF">O181_027462</name>
</gene>